<feature type="region of interest" description="Disordered" evidence="1">
    <location>
        <begin position="1"/>
        <end position="22"/>
    </location>
</feature>
<feature type="non-terminal residue" evidence="3">
    <location>
        <position position="1"/>
    </location>
</feature>
<evidence type="ECO:0000313" key="3">
    <source>
        <dbReference type="EMBL" id="GAJ13616.1"/>
    </source>
</evidence>
<comment type="caution">
    <text evidence="3">The sequence shown here is derived from an EMBL/GenBank/DDBJ whole genome shotgun (WGS) entry which is preliminary data.</text>
</comment>
<protein>
    <submittedName>
        <fullName evidence="3">Uncharacterized protein</fullName>
    </submittedName>
</protein>
<dbReference type="EMBL" id="BARW01001491">
    <property type="protein sequence ID" value="GAI60406.1"/>
    <property type="molecule type" value="Genomic_DNA"/>
</dbReference>
<evidence type="ECO:0000256" key="1">
    <source>
        <dbReference type="SAM" id="MobiDB-lite"/>
    </source>
</evidence>
<accession>X1VGA6</accession>
<sequence length="34" mass="3645">SGVVLMLQGDGPRQENPELGRPGVDFDCVDLLDC</sequence>
<proteinExistence type="predicted"/>
<reference evidence="3" key="1">
    <citation type="journal article" date="2014" name="Front. Microbiol.">
        <title>High frequency of phylogenetically diverse reductive dehalogenase-homologous genes in deep subseafloor sedimentary metagenomes.</title>
        <authorList>
            <person name="Kawai M."/>
            <person name="Futagami T."/>
            <person name="Toyoda A."/>
            <person name="Takaki Y."/>
            <person name="Nishi S."/>
            <person name="Hori S."/>
            <person name="Arai W."/>
            <person name="Tsubouchi T."/>
            <person name="Morono Y."/>
            <person name="Uchiyama I."/>
            <person name="Ito T."/>
            <person name="Fujiyama A."/>
            <person name="Inagaki F."/>
            <person name="Takami H."/>
        </authorList>
    </citation>
    <scope>NUCLEOTIDE SEQUENCE</scope>
    <source>
        <strain evidence="3">Expedition CK06-06</strain>
    </source>
</reference>
<organism evidence="3">
    <name type="scientific">marine sediment metagenome</name>
    <dbReference type="NCBI Taxonomy" id="412755"/>
    <lineage>
        <taxon>unclassified sequences</taxon>
        <taxon>metagenomes</taxon>
        <taxon>ecological metagenomes</taxon>
    </lineage>
</organism>
<name>X1VGA6_9ZZZZ</name>
<evidence type="ECO:0000313" key="2">
    <source>
        <dbReference type="EMBL" id="GAI60406.1"/>
    </source>
</evidence>
<dbReference type="EMBL" id="BARW01027185">
    <property type="protein sequence ID" value="GAJ13616.1"/>
    <property type="molecule type" value="Genomic_DNA"/>
</dbReference>
<dbReference type="AlphaFoldDB" id="X1VGA6"/>
<gene>
    <name evidence="2" type="ORF">S12H4_04720</name>
    <name evidence="3" type="ORF">S12H4_44160</name>
</gene>